<feature type="domain" description="PIN" evidence="1">
    <location>
        <begin position="7"/>
        <end position="121"/>
    </location>
</feature>
<dbReference type="HOGENOM" id="CLU_116617_3_2_10"/>
<evidence type="ECO:0000313" key="3">
    <source>
        <dbReference type="Proteomes" id="UP000014200"/>
    </source>
</evidence>
<dbReference type="OrthoDB" id="597986at2"/>
<dbReference type="NCBIfam" id="TIGR00305">
    <property type="entry name" value="putative toxin-antitoxin system toxin component, PIN family"/>
    <property type="match status" value="1"/>
</dbReference>
<name>R9I056_9BACT</name>
<dbReference type="AlphaFoldDB" id="R9I056"/>
<dbReference type="GeneID" id="82154332"/>
<dbReference type="Proteomes" id="UP000014200">
    <property type="component" value="Unassembled WGS sequence"/>
</dbReference>
<dbReference type="InterPro" id="IPR002716">
    <property type="entry name" value="PIN_dom"/>
</dbReference>
<evidence type="ECO:0000313" key="2">
    <source>
        <dbReference type="EMBL" id="EOS09589.1"/>
    </source>
</evidence>
<dbReference type="Gene3D" id="3.40.50.1010">
    <property type="entry name" value="5'-nuclease"/>
    <property type="match status" value="1"/>
</dbReference>
<dbReference type="RefSeq" id="WP_016277977.1">
    <property type="nucleotide sequence ID" value="NZ_JABVZU010000003.1"/>
</dbReference>
<evidence type="ECO:0000259" key="1">
    <source>
        <dbReference type="SMART" id="SM00670"/>
    </source>
</evidence>
<dbReference type="InterPro" id="IPR029060">
    <property type="entry name" value="PIN-like_dom_sf"/>
</dbReference>
<keyword evidence="3" id="KW-1185">Reference proteome</keyword>
<dbReference type="EMBL" id="ASSP01000022">
    <property type="protein sequence ID" value="EOS09589.1"/>
    <property type="molecule type" value="Genomic_DNA"/>
</dbReference>
<gene>
    <name evidence="2" type="ORF">C802_03702</name>
</gene>
<protein>
    <recommendedName>
        <fullName evidence="1">PIN domain-containing protein</fullName>
    </recommendedName>
</protein>
<sequence length="164" mass="19259">MKNGKEVRVIVDTNIWISFLIGRKMSHLMTVLTHPEIQFIFSKELLTELYCVTQRKKFAKYFSASDKVDEFMMYLQTIGRVYELPHDIPSRCRDVKDDYLLELAIQSDADFLITGDNDLLVIAKIEHCRIVTIMEFELLWSGDSSDRMLLNESEIVYRTVRIIK</sequence>
<organism evidence="2 3">
    <name type="scientific">Phocaeicola sartorii</name>
    <dbReference type="NCBI Taxonomy" id="671267"/>
    <lineage>
        <taxon>Bacteria</taxon>
        <taxon>Pseudomonadati</taxon>
        <taxon>Bacteroidota</taxon>
        <taxon>Bacteroidia</taxon>
        <taxon>Bacteroidales</taxon>
        <taxon>Bacteroidaceae</taxon>
        <taxon>Phocaeicola</taxon>
    </lineage>
</organism>
<dbReference type="PANTHER" id="PTHR34610:SF3">
    <property type="entry name" value="SSL7007 PROTEIN"/>
    <property type="match status" value="1"/>
</dbReference>
<proteinExistence type="predicted"/>
<comment type="caution">
    <text evidence="2">The sequence shown here is derived from an EMBL/GenBank/DDBJ whole genome shotgun (WGS) entry which is preliminary data.</text>
</comment>
<dbReference type="PATRIC" id="fig|1235788.3.peg.3794"/>
<accession>R9I056</accession>
<dbReference type="InterPro" id="IPR002850">
    <property type="entry name" value="PIN_toxin-like"/>
</dbReference>
<dbReference type="Pfam" id="PF13470">
    <property type="entry name" value="PIN_3"/>
    <property type="match status" value="1"/>
</dbReference>
<dbReference type="SUPFAM" id="SSF88723">
    <property type="entry name" value="PIN domain-like"/>
    <property type="match status" value="1"/>
</dbReference>
<dbReference type="PANTHER" id="PTHR34610">
    <property type="entry name" value="SSL7007 PROTEIN"/>
    <property type="match status" value="1"/>
</dbReference>
<dbReference type="STRING" id="1235788.C802_03702"/>
<reference evidence="2 3" key="1">
    <citation type="submission" date="2013-04" db="EMBL/GenBank/DDBJ databases">
        <title>The Genome Sequence of Bacteroides massiliensis dnLKV3.</title>
        <authorList>
            <consortium name="The Broad Institute Genomics Platform"/>
            <consortium name="The Broad Institute Genome Sequencing Center for Infectious Disease"/>
            <person name="Earl A."/>
            <person name="Xavier R."/>
            <person name="Kuhn K."/>
            <person name="Stappenbeck T."/>
            <person name="Walker B."/>
            <person name="Young S."/>
            <person name="Zeng Q."/>
            <person name="Gargeya S."/>
            <person name="Fitzgerald M."/>
            <person name="Haas B."/>
            <person name="Abouelleil A."/>
            <person name="Allen A.W."/>
            <person name="Alvarado L."/>
            <person name="Arachchi H.M."/>
            <person name="Berlin A.M."/>
            <person name="Chapman S.B."/>
            <person name="Gainer-Dewar J."/>
            <person name="Goldberg J."/>
            <person name="Griggs A."/>
            <person name="Gujja S."/>
            <person name="Hansen M."/>
            <person name="Howarth C."/>
            <person name="Imamovic A."/>
            <person name="Ireland A."/>
            <person name="Larimer J."/>
            <person name="McCowan C."/>
            <person name="Murphy C."/>
            <person name="Pearson M."/>
            <person name="Poon T.W."/>
            <person name="Priest M."/>
            <person name="Roberts A."/>
            <person name="Saif S."/>
            <person name="Shea T."/>
            <person name="Sisk P."/>
            <person name="Sykes S."/>
            <person name="Wortman J."/>
            <person name="Nusbaum C."/>
            <person name="Birren B."/>
        </authorList>
    </citation>
    <scope>NUCLEOTIDE SEQUENCE [LARGE SCALE GENOMIC DNA]</scope>
    <source>
        <strain evidence="3">dnLKV3</strain>
    </source>
</reference>
<dbReference type="SMART" id="SM00670">
    <property type="entry name" value="PINc"/>
    <property type="match status" value="1"/>
</dbReference>